<organismHost>
    <name type="scientific">Wiseana cervinata</name>
    <dbReference type="NCBI Taxonomy" id="107013"/>
</organismHost>
<keyword evidence="2" id="KW-1185">Reference proteome</keyword>
<proteinExistence type="predicted"/>
<evidence type="ECO:0000313" key="2">
    <source>
        <dbReference type="Proteomes" id="UP000112896"/>
    </source>
</evidence>
<evidence type="ECO:0000313" key="1">
    <source>
        <dbReference type="EMBL" id="ADO00367.1"/>
    </source>
</evidence>
<name>G0T550_IRV9</name>
<dbReference type="KEGG" id="vg:10963746"/>
<protein>
    <submittedName>
        <fullName evidence="1">Uncharacterized protein</fullName>
    </submittedName>
</protein>
<accession>G0T550</accession>
<reference evidence="1 2" key="1">
    <citation type="journal article" date="2011" name="J. Virol.">
        <title>Genomic and proteomic analysis of invertebrate iridovirus type 9.</title>
        <authorList>
            <person name="Wong C.K."/>
            <person name="Young V.L."/>
            <person name="Kleffmann T."/>
            <person name="Ward V.K."/>
        </authorList>
    </citation>
    <scope>NUCLEOTIDE SEQUENCE [LARGE SCALE GENOMIC DNA]</scope>
</reference>
<organism evidence="1 2">
    <name type="scientific">Wiseana iridescent virus</name>
    <name type="common">WIV</name>
    <name type="synonym">Insect iridescent virus type 9</name>
    <dbReference type="NCBI Taxonomy" id="68347"/>
    <lineage>
        <taxon>Viruses</taxon>
        <taxon>Varidnaviria</taxon>
        <taxon>Bamfordvirae</taxon>
        <taxon>Nucleocytoviricota</taxon>
        <taxon>Megaviricetes</taxon>
        <taxon>Pimascovirales</taxon>
        <taxon>Pimascovirales incertae sedis</taxon>
        <taxon>Iridoviridae</taxon>
        <taxon>Betairidovirinae</taxon>
        <taxon>Chloriridovirus</taxon>
        <taxon>Chloriridovirus wiseana1</taxon>
        <taxon>Invertebrate iridescent virus 9</taxon>
    </lineage>
</organism>
<dbReference type="Proteomes" id="UP000112896">
    <property type="component" value="Segment"/>
</dbReference>
<dbReference type="EMBL" id="GQ918152">
    <property type="protein sequence ID" value="ADO00367.1"/>
    <property type="molecule type" value="Genomic_DNA"/>
</dbReference>
<dbReference type="RefSeq" id="YP_004732807.1">
    <property type="nucleotide sequence ID" value="NC_015780.1"/>
</dbReference>
<dbReference type="GeneID" id="10963746"/>
<sequence>MALIERVKQQWKSFFDDHYLEDEIKDMVYFTIDNLTLEDTEIVVTNHNSKDLEIGPRSYSEFTVGSIRSALYCGGYVFDDGDRQPSYDLWQDKFYNEEKFTSGTIKELIFVSLFEECEQFIFKNEEEEWIVEPRFKHFFQIKFIEV</sequence>